<protein>
    <submittedName>
        <fullName evidence="2">Uncharacterized protein</fullName>
    </submittedName>
</protein>
<feature type="region of interest" description="Disordered" evidence="1">
    <location>
        <begin position="29"/>
        <end position="53"/>
    </location>
</feature>
<dbReference type="EMBL" id="LAQU01000004">
    <property type="protein sequence ID" value="KKB64378.1"/>
    <property type="molecule type" value="Genomic_DNA"/>
</dbReference>
<organism evidence="2 3">
    <name type="scientific">Robbsia andropogonis</name>
    <dbReference type="NCBI Taxonomy" id="28092"/>
    <lineage>
        <taxon>Bacteria</taxon>
        <taxon>Pseudomonadati</taxon>
        <taxon>Pseudomonadota</taxon>
        <taxon>Betaproteobacteria</taxon>
        <taxon>Burkholderiales</taxon>
        <taxon>Burkholderiaceae</taxon>
        <taxon>Robbsia</taxon>
    </lineage>
</organism>
<name>A0A0F5K2Q9_9BURK</name>
<comment type="caution">
    <text evidence="2">The sequence shown here is derived from an EMBL/GenBank/DDBJ whole genome shotgun (WGS) entry which is preliminary data.</text>
</comment>
<proteinExistence type="predicted"/>
<evidence type="ECO:0000313" key="3">
    <source>
        <dbReference type="Proteomes" id="UP000033618"/>
    </source>
</evidence>
<evidence type="ECO:0000313" key="2">
    <source>
        <dbReference type="EMBL" id="KKB64378.1"/>
    </source>
</evidence>
<dbReference type="Proteomes" id="UP000033618">
    <property type="component" value="Unassembled WGS sequence"/>
</dbReference>
<keyword evidence="3" id="KW-1185">Reference proteome</keyword>
<accession>A0A0F5K2Q9</accession>
<dbReference type="STRING" id="28092.WM40_05485"/>
<dbReference type="AlphaFoldDB" id="A0A0F5K2Q9"/>
<gene>
    <name evidence="2" type="ORF">WM40_05485</name>
</gene>
<sequence>MGALTARHGRLVCTFHVDLVITEVAAPNPASFMPGQTPSISTEERPKDGRSTPAVMCIGTTFPLEFSRKNARRNDSTRESVLRNQLLDRLFAKVSIVYDTMHGG</sequence>
<reference evidence="2 3" key="1">
    <citation type="submission" date="2015-03" db="EMBL/GenBank/DDBJ databases">
        <title>Draft Genome Sequence of Burkholderia andropogonis type strain ICMP2807, isolated from Sorghum bicolor.</title>
        <authorList>
            <person name="Lopes-Santos L."/>
            <person name="Castro D.B."/>
            <person name="Ottoboni L.M."/>
            <person name="Park D."/>
            <person name="Weirc B.S."/>
            <person name="Destefano S.A."/>
        </authorList>
    </citation>
    <scope>NUCLEOTIDE SEQUENCE [LARGE SCALE GENOMIC DNA]</scope>
    <source>
        <strain evidence="2 3">ICMP2807</strain>
    </source>
</reference>
<evidence type="ECO:0000256" key="1">
    <source>
        <dbReference type="SAM" id="MobiDB-lite"/>
    </source>
</evidence>